<name>A0A8T2L869_ASTMX</name>
<protein>
    <submittedName>
        <fullName evidence="2">Uncharacterized protein</fullName>
    </submittedName>
</protein>
<sequence length="201" mass="21868">MGLANVSQLSQSKQSPFARKDKLFTQSGCHYPTPTPQRGKEVLLFKKQKRNREFADNAKNNTVCAVFFNCTVLCCCSLAALGLTLRGVTVLRLPGPEWLQPRWLRPGNRVTSRWQDYWNVGLTRLEAALCFLVQNRCSSFGSCKLAAFLNAPPVSACAVVEESSKQTRRSGDVTAAQATLPGGAGARELDGGAHGQSPQLP</sequence>
<proteinExistence type="predicted"/>
<gene>
    <name evidence="2" type="ORF">AMEX_G19669</name>
</gene>
<feature type="region of interest" description="Disordered" evidence="1">
    <location>
        <begin position="164"/>
        <end position="201"/>
    </location>
</feature>
<evidence type="ECO:0000313" key="3">
    <source>
        <dbReference type="Proteomes" id="UP000752171"/>
    </source>
</evidence>
<comment type="caution">
    <text evidence="2">The sequence shown here is derived from an EMBL/GenBank/DDBJ whole genome shotgun (WGS) entry which is preliminary data.</text>
</comment>
<evidence type="ECO:0000313" key="2">
    <source>
        <dbReference type="EMBL" id="KAG9266997.1"/>
    </source>
</evidence>
<dbReference type="AlphaFoldDB" id="A0A8T2L869"/>
<dbReference type="Proteomes" id="UP000752171">
    <property type="component" value="Unassembled WGS sequence"/>
</dbReference>
<reference evidence="2 3" key="1">
    <citation type="submission" date="2021-07" db="EMBL/GenBank/DDBJ databases">
        <authorList>
            <person name="Imarazene B."/>
            <person name="Zahm M."/>
            <person name="Klopp C."/>
            <person name="Cabau C."/>
            <person name="Beille S."/>
            <person name="Jouanno E."/>
            <person name="Castinel A."/>
            <person name="Lluch J."/>
            <person name="Gil L."/>
            <person name="Kuchtly C."/>
            <person name="Lopez Roques C."/>
            <person name="Donnadieu C."/>
            <person name="Parrinello H."/>
            <person name="Journot L."/>
            <person name="Du K."/>
            <person name="Schartl M."/>
            <person name="Retaux S."/>
            <person name="Guiguen Y."/>
        </authorList>
    </citation>
    <scope>NUCLEOTIDE SEQUENCE [LARGE SCALE GENOMIC DNA]</scope>
    <source>
        <strain evidence="2">Pach_M1</strain>
        <tissue evidence="2">Testis</tissue>
    </source>
</reference>
<evidence type="ECO:0000256" key="1">
    <source>
        <dbReference type="SAM" id="MobiDB-lite"/>
    </source>
</evidence>
<organism evidence="2 3">
    <name type="scientific">Astyanax mexicanus</name>
    <name type="common">Blind cave fish</name>
    <name type="synonym">Astyanax fasciatus mexicanus</name>
    <dbReference type="NCBI Taxonomy" id="7994"/>
    <lineage>
        <taxon>Eukaryota</taxon>
        <taxon>Metazoa</taxon>
        <taxon>Chordata</taxon>
        <taxon>Craniata</taxon>
        <taxon>Vertebrata</taxon>
        <taxon>Euteleostomi</taxon>
        <taxon>Actinopterygii</taxon>
        <taxon>Neopterygii</taxon>
        <taxon>Teleostei</taxon>
        <taxon>Ostariophysi</taxon>
        <taxon>Characiformes</taxon>
        <taxon>Characoidei</taxon>
        <taxon>Acestrorhamphidae</taxon>
        <taxon>Acestrorhamphinae</taxon>
        <taxon>Astyanax</taxon>
    </lineage>
</organism>
<accession>A0A8T2L869</accession>
<dbReference type="EMBL" id="JAICCE010000016">
    <property type="protein sequence ID" value="KAG9266997.1"/>
    <property type="molecule type" value="Genomic_DNA"/>
</dbReference>